<feature type="chain" id="PRO_5018029726" evidence="1">
    <location>
        <begin position="19"/>
        <end position="495"/>
    </location>
</feature>
<dbReference type="OrthoDB" id="1311865at2"/>
<feature type="signal peptide" evidence="1">
    <location>
        <begin position="1"/>
        <end position="18"/>
    </location>
</feature>
<accession>A0A3P1AWI7</accession>
<evidence type="ECO:0000256" key="1">
    <source>
        <dbReference type="SAM" id="SignalP"/>
    </source>
</evidence>
<dbReference type="Proteomes" id="UP000268372">
    <property type="component" value="Unassembled WGS sequence"/>
</dbReference>
<reference evidence="2 3" key="1">
    <citation type="submission" date="2018-11" db="EMBL/GenBank/DDBJ databases">
        <title>Flavobacterium sp. nov., YIM 102796 draft genome.</title>
        <authorList>
            <person name="Li G."/>
            <person name="Jiang Y."/>
        </authorList>
    </citation>
    <scope>NUCLEOTIDE SEQUENCE [LARGE SCALE GENOMIC DNA]</scope>
    <source>
        <strain evidence="2 3">YIM 102796</strain>
    </source>
</reference>
<comment type="caution">
    <text evidence="2">The sequence shown here is derived from an EMBL/GenBank/DDBJ whole genome shotgun (WGS) entry which is preliminary data.</text>
</comment>
<evidence type="ECO:0000313" key="3">
    <source>
        <dbReference type="Proteomes" id="UP000268372"/>
    </source>
</evidence>
<sequence>MKKIVCLAVSLTAFAGFAQNNKSVEFTKKLSYKIEYDDTNEFAEDYSNINYDHYLDKSNKQSLLSFYYNDTAAASYGGSESNFFVANNWMAPLTVSGISKVVNYTPYGAFKILNEGQSVTKLDRKGTIAGTNCQYYAILRDINNKESYDYCFCIDESNNINNAESLFPNSKLKGLILSVEYKSENSYKLVYKSNQTASLKLDIDSDKLLADIEEYQKTVPVEMEPYTDYTVDSAVAAVDTAYDDYYGIYNDPLYTYGYDSELIDYNLYNYITPVYSLATSALYNTKEYGGGDGTLNRDQVVAFFKKEAKSLVKNLKSAKMITADQKKELDKFFKTQNEKIKNYVPNQPVDYTETTVGDWTATDFDAAWAVADTVAYAEVYDYYTKYQSNYNNINVDEISLAYDILHDDSLKQYAPDYCDNLKSKIPNFQNESLSKHVYNLTGQICDLYLYNNGGYVDYFGTINSMRKSYLEIEKLRSSLSQKDQKLLLEFIKNLD</sequence>
<keyword evidence="1" id="KW-0732">Signal</keyword>
<proteinExistence type="predicted"/>
<evidence type="ECO:0000313" key="2">
    <source>
        <dbReference type="EMBL" id="RRA93301.1"/>
    </source>
</evidence>
<dbReference type="EMBL" id="RQTJ01000023">
    <property type="protein sequence ID" value="RRA93301.1"/>
    <property type="molecule type" value="Genomic_DNA"/>
</dbReference>
<gene>
    <name evidence="2" type="ORF">EG242_10415</name>
</gene>
<organism evidence="2 3">
    <name type="scientific">Paenimyroides viscosum</name>
    <dbReference type="NCBI Taxonomy" id="2488729"/>
    <lineage>
        <taxon>Bacteria</taxon>
        <taxon>Pseudomonadati</taxon>
        <taxon>Bacteroidota</taxon>
        <taxon>Flavobacteriia</taxon>
        <taxon>Flavobacteriales</taxon>
        <taxon>Flavobacteriaceae</taxon>
        <taxon>Paenimyroides</taxon>
    </lineage>
</organism>
<keyword evidence="3" id="KW-1185">Reference proteome</keyword>
<dbReference type="RefSeq" id="WP_124899822.1">
    <property type="nucleotide sequence ID" value="NZ_RQTJ01000023.1"/>
</dbReference>
<protein>
    <submittedName>
        <fullName evidence="2">Uncharacterized protein</fullName>
    </submittedName>
</protein>
<dbReference type="AlphaFoldDB" id="A0A3P1AWI7"/>
<name>A0A3P1AWI7_9FLAO</name>